<dbReference type="SMART" id="SM00530">
    <property type="entry name" value="HTH_XRE"/>
    <property type="match status" value="1"/>
</dbReference>
<dbReference type="PANTHER" id="PTHR46797:SF1">
    <property type="entry name" value="METHYLPHOSPHONATE SYNTHASE"/>
    <property type="match status" value="1"/>
</dbReference>
<keyword evidence="1" id="KW-0238">DNA-binding</keyword>
<dbReference type="GO" id="GO:0003700">
    <property type="term" value="F:DNA-binding transcription factor activity"/>
    <property type="evidence" value="ECO:0007669"/>
    <property type="project" value="TreeGrafter"/>
</dbReference>
<sequence length="107" mass="11622">MSTYAERVSRALKQSKLSQRHLEQVSGISQSTISRIVSGRRTPTVPELLSLAKALGVSFASLAEVEQASDRALFAARASGNSNMSEMQDALNSYLNLSAFLDDQVIF</sequence>
<dbReference type="InterPro" id="IPR010982">
    <property type="entry name" value="Lambda_DNA-bd_dom_sf"/>
</dbReference>
<protein>
    <submittedName>
        <fullName evidence="3">Helix-turn-helix domain-containing protein</fullName>
    </submittedName>
</protein>
<dbReference type="EMBL" id="DWUS01000106">
    <property type="protein sequence ID" value="HJD51138.1"/>
    <property type="molecule type" value="Genomic_DNA"/>
</dbReference>
<dbReference type="InterPro" id="IPR001387">
    <property type="entry name" value="Cro/C1-type_HTH"/>
</dbReference>
<reference evidence="3" key="1">
    <citation type="journal article" date="2021" name="PeerJ">
        <title>Extensive microbial diversity within the chicken gut microbiome revealed by metagenomics and culture.</title>
        <authorList>
            <person name="Gilroy R."/>
            <person name="Ravi A."/>
            <person name="Getino M."/>
            <person name="Pursley I."/>
            <person name="Horton D.L."/>
            <person name="Alikhan N.F."/>
            <person name="Baker D."/>
            <person name="Gharbi K."/>
            <person name="Hall N."/>
            <person name="Watson M."/>
            <person name="Adriaenssens E.M."/>
            <person name="Foster-Nyarko E."/>
            <person name="Jarju S."/>
            <person name="Secka A."/>
            <person name="Antonio M."/>
            <person name="Oren A."/>
            <person name="Chaudhuri R.R."/>
            <person name="La Ragione R."/>
            <person name="Hildebrand F."/>
            <person name="Pallen M.J."/>
        </authorList>
    </citation>
    <scope>NUCLEOTIDE SEQUENCE</scope>
    <source>
        <strain evidence="3">ChiHjej10B9-4811</strain>
    </source>
</reference>
<name>A0A9D2UF19_9MICC</name>
<evidence type="ECO:0000259" key="2">
    <source>
        <dbReference type="PROSITE" id="PS50943"/>
    </source>
</evidence>
<comment type="caution">
    <text evidence="3">The sequence shown here is derived from an EMBL/GenBank/DDBJ whole genome shotgun (WGS) entry which is preliminary data.</text>
</comment>
<evidence type="ECO:0000313" key="4">
    <source>
        <dbReference type="Proteomes" id="UP000823908"/>
    </source>
</evidence>
<dbReference type="AlphaFoldDB" id="A0A9D2UF19"/>
<dbReference type="GO" id="GO:0003677">
    <property type="term" value="F:DNA binding"/>
    <property type="evidence" value="ECO:0007669"/>
    <property type="project" value="UniProtKB-KW"/>
</dbReference>
<evidence type="ECO:0000313" key="3">
    <source>
        <dbReference type="EMBL" id="HJD51138.1"/>
    </source>
</evidence>
<dbReference type="Gene3D" id="1.10.260.40">
    <property type="entry name" value="lambda repressor-like DNA-binding domains"/>
    <property type="match status" value="1"/>
</dbReference>
<dbReference type="SUPFAM" id="SSF47413">
    <property type="entry name" value="lambda repressor-like DNA-binding domains"/>
    <property type="match status" value="1"/>
</dbReference>
<dbReference type="PANTHER" id="PTHR46797">
    <property type="entry name" value="HTH-TYPE TRANSCRIPTIONAL REGULATOR"/>
    <property type="match status" value="1"/>
</dbReference>
<accession>A0A9D2UF19</accession>
<evidence type="ECO:0000256" key="1">
    <source>
        <dbReference type="ARBA" id="ARBA00023125"/>
    </source>
</evidence>
<organism evidence="3 4">
    <name type="scientific">Candidatus Rothia avistercoris</name>
    <dbReference type="NCBI Taxonomy" id="2840479"/>
    <lineage>
        <taxon>Bacteria</taxon>
        <taxon>Bacillati</taxon>
        <taxon>Actinomycetota</taxon>
        <taxon>Actinomycetes</taxon>
        <taxon>Micrococcales</taxon>
        <taxon>Micrococcaceae</taxon>
        <taxon>Rothia</taxon>
    </lineage>
</organism>
<feature type="domain" description="HTH cro/C1-type" evidence="2">
    <location>
        <begin position="8"/>
        <end position="62"/>
    </location>
</feature>
<dbReference type="Proteomes" id="UP000823908">
    <property type="component" value="Unassembled WGS sequence"/>
</dbReference>
<dbReference type="InterPro" id="IPR050807">
    <property type="entry name" value="TransReg_Diox_bact_type"/>
</dbReference>
<proteinExistence type="predicted"/>
<dbReference type="CDD" id="cd00093">
    <property type="entry name" value="HTH_XRE"/>
    <property type="match status" value="1"/>
</dbReference>
<reference evidence="3" key="2">
    <citation type="submission" date="2021-04" db="EMBL/GenBank/DDBJ databases">
        <authorList>
            <person name="Gilroy R."/>
        </authorList>
    </citation>
    <scope>NUCLEOTIDE SEQUENCE</scope>
    <source>
        <strain evidence="3">ChiHjej10B9-4811</strain>
    </source>
</reference>
<dbReference type="PROSITE" id="PS50943">
    <property type="entry name" value="HTH_CROC1"/>
    <property type="match status" value="1"/>
</dbReference>
<dbReference type="GO" id="GO:0005829">
    <property type="term" value="C:cytosol"/>
    <property type="evidence" value="ECO:0007669"/>
    <property type="project" value="TreeGrafter"/>
</dbReference>
<gene>
    <name evidence="3" type="ORF">H9908_04660</name>
</gene>
<dbReference type="Pfam" id="PF01381">
    <property type="entry name" value="HTH_3"/>
    <property type="match status" value="1"/>
</dbReference>